<reference evidence="5" key="2">
    <citation type="submission" date="2023-01" db="EMBL/GenBank/DDBJ databases">
        <authorList>
            <person name="Sun Q."/>
            <person name="Evtushenko L."/>
        </authorList>
    </citation>
    <scope>NUCLEOTIDE SEQUENCE</scope>
    <source>
        <strain evidence="5">VKM B-2935</strain>
    </source>
</reference>
<feature type="domain" description="DUF1731" evidence="4">
    <location>
        <begin position="415"/>
        <end position="461"/>
    </location>
</feature>
<proteinExistence type="inferred from homology"/>
<dbReference type="AlphaFoldDB" id="A0A9W6K4B0"/>
<evidence type="ECO:0000313" key="6">
    <source>
        <dbReference type="Proteomes" id="UP001143328"/>
    </source>
</evidence>
<feature type="transmembrane region" description="Helical" evidence="2">
    <location>
        <begin position="123"/>
        <end position="143"/>
    </location>
</feature>
<dbReference type="Gene3D" id="3.40.50.720">
    <property type="entry name" value="NAD(P)-binding Rossmann-like Domain"/>
    <property type="match status" value="1"/>
</dbReference>
<dbReference type="PANTHER" id="PTHR11092:SF0">
    <property type="entry name" value="EPIMERASE FAMILY PROTEIN SDR39U1"/>
    <property type="match status" value="1"/>
</dbReference>
<evidence type="ECO:0000259" key="4">
    <source>
        <dbReference type="Pfam" id="PF08338"/>
    </source>
</evidence>
<gene>
    <name evidence="5" type="ORF">GCM10017655_10700</name>
</gene>
<dbReference type="EMBL" id="BSFN01000002">
    <property type="protein sequence ID" value="GLK88008.1"/>
    <property type="molecule type" value="Genomic_DNA"/>
</dbReference>
<reference evidence="5" key="1">
    <citation type="journal article" date="2014" name="Int. J. Syst. Evol. Microbiol.">
        <title>Complete genome sequence of Corynebacterium casei LMG S-19264T (=DSM 44701T), isolated from a smear-ripened cheese.</title>
        <authorList>
            <consortium name="US DOE Joint Genome Institute (JGI-PGF)"/>
            <person name="Walter F."/>
            <person name="Albersmeier A."/>
            <person name="Kalinowski J."/>
            <person name="Ruckert C."/>
        </authorList>
    </citation>
    <scope>NUCLEOTIDE SEQUENCE</scope>
    <source>
        <strain evidence="5">VKM B-2935</strain>
    </source>
</reference>
<keyword evidence="6" id="KW-1185">Reference proteome</keyword>
<protein>
    <recommendedName>
        <fullName evidence="7">NAD-dependent dehydratase</fullName>
    </recommendedName>
</protein>
<name>A0A9W6K4B0_9PSED</name>
<evidence type="ECO:0008006" key="7">
    <source>
        <dbReference type="Google" id="ProtNLM"/>
    </source>
</evidence>
<feature type="transmembrane region" description="Helical" evidence="2">
    <location>
        <begin position="65"/>
        <end position="89"/>
    </location>
</feature>
<dbReference type="Pfam" id="PF01370">
    <property type="entry name" value="Epimerase"/>
    <property type="match status" value="1"/>
</dbReference>
<dbReference type="SUPFAM" id="SSF51735">
    <property type="entry name" value="NAD(P)-binding Rossmann-fold domains"/>
    <property type="match status" value="1"/>
</dbReference>
<dbReference type="PANTHER" id="PTHR11092">
    <property type="entry name" value="SUGAR NUCLEOTIDE EPIMERASE RELATED"/>
    <property type="match status" value="1"/>
</dbReference>
<feature type="transmembrane region" description="Helical" evidence="2">
    <location>
        <begin position="96"/>
        <end position="117"/>
    </location>
</feature>
<feature type="domain" description="NAD-dependent epimerase/dehydratase" evidence="3">
    <location>
        <begin position="168"/>
        <end position="387"/>
    </location>
</feature>
<keyword evidence="2" id="KW-1133">Transmembrane helix</keyword>
<accession>A0A9W6K4B0</accession>
<evidence type="ECO:0000256" key="1">
    <source>
        <dbReference type="ARBA" id="ARBA00009353"/>
    </source>
</evidence>
<keyword evidence="2" id="KW-0812">Transmembrane</keyword>
<dbReference type="Proteomes" id="UP001143328">
    <property type="component" value="Unassembled WGS sequence"/>
</dbReference>
<dbReference type="RefSeq" id="WP_271194237.1">
    <property type="nucleotide sequence ID" value="NZ_BSFN01000002.1"/>
</dbReference>
<comment type="caution">
    <text evidence="5">The sequence shown here is derived from an EMBL/GenBank/DDBJ whole genome shotgun (WGS) entry which is preliminary data.</text>
</comment>
<dbReference type="InterPro" id="IPR036291">
    <property type="entry name" value="NAD(P)-bd_dom_sf"/>
</dbReference>
<evidence type="ECO:0000256" key="2">
    <source>
        <dbReference type="SAM" id="Phobius"/>
    </source>
</evidence>
<evidence type="ECO:0000313" key="5">
    <source>
        <dbReference type="EMBL" id="GLK88008.1"/>
    </source>
</evidence>
<feature type="transmembrane region" description="Helical" evidence="2">
    <location>
        <begin position="12"/>
        <end position="34"/>
    </location>
</feature>
<dbReference type="InterPro" id="IPR001509">
    <property type="entry name" value="Epimerase_deHydtase"/>
</dbReference>
<dbReference type="InterPro" id="IPR010099">
    <property type="entry name" value="SDR39U1"/>
</dbReference>
<dbReference type="Pfam" id="PF08338">
    <property type="entry name" value="DUF1731"/>
    <property type="match status" value="1"/>
</dbReference>
<evidence type="ECO:0000259" key="3">
    <source>
        <dbReference type="Pfam" id="PF01370"/>
    </source>
</evidence>
<dbReference type="NCBIfam" id="TIGR01777">
    <property type="entry name" value="yfcH"/>
    <property type="match status" value="1"/>
</dbReference>
<dbReference type="InterPro" id="IPR013549">
    <property type="entry name" value="DUF1731"/>
</dbReference>
<keyword evidence="2" id="KW-0472">Membrane</keyword>
<comment type="similarity">
    <text evidence="1">Belongs to the NAD(P)-dependent epimerase/dehydratase family. SDR39U1 subfamily.</text>
</comment>
<organism evidence="5 6">
    <name type="scientific">Pseudomonas turukhanskensis</name>
    <dbReference type="NCBI Taxonomy" id="1806536"/>
    <lineage>
        <taxon>Bacteria</taxon>
        <taxon>Pseudomonadati</taxon>
        <taxon>Pseudomonadota</taxon>
        <taxon>Gammaproteobacteria</taxon>
        <taxon>Pseudomonadales</taxon>
        <taxon>Pseudomonadaceae</taxon>
        <taxon>Pseudomonas</taxon>
    </lineage>
</organism>
<sequence>MQQVDSSTLRVWLVRWLYAVAFLHLLGGFVFSWWGNWPIFESYHRSIELAFWGQDVPTAARGMQVWWLALFGVTVQSYAVFMGVLVYLGNRHQSRAAWGGLIAGIVLWAPQDIWISLQLGIRAHAWVDSIAVIALLVPLAWLYRHDGRPAVRAASKPNPFAGIPYLRVLITGGTGFIGETLVNDLLDAGHNVCVFARDPLRAATLFNGRARCIATLAALNEFDTFDAVINLAGAPVAGPRWTPARQKQLLASREGVSQTLVAWLNTARHKPQVWIQASAIGYYGVRNPQELLSEDSAQGRGFMAELCSRWEAANQPVTDAGVRQVVMRLGVVFGPGGALRPLLLPHRFGMGGRVGSGSQVLSWIHRDDVLQVIARALHDTSMRGVYNLVAPDAISQSEFATTAGKVLNRPVWLHVPSAPIRLLAGEMAELFVDGQNVKPTRLIEAGYVFRFPQLEDALRDLA</sequence>